<dbReference type="EMBL" id="JBEPSD010000001">
    <property type="protein sequence ID" value="MET4569745.1"/>
    <property type="molecule type" value="Genomic_DNA"/>
</dbReference>
<gene>
    <name evidence="6" type="ORF">ABIE04_002072</name>
</gene>
<dbReference type="Pfam" id="PF25601">
    <property type="entry name" value="AAA_lid_14"/>
    <property type="match status" value="1"/>
</dbReference>
<dbReference type="Gene3D" id="1.10.8.60">
    <property type="match status" value="1"/>
</dbReference>
<dbReference type="InterPro" id="IPR027417">
    <property type="entry name" value="P-loop_NTPase"/>
</dbReference>
<dbReference type="Pfam" id="PF00158">
    <property type="entry name" value="Sigma54_activat"/>
    <property type="match status" value="1"/>
</dbReference>
<dbReference type="InterPro" id="IPR011006">
    <property type="entry name" value="CheY-like_superfamily"/>
</dbReference>
<feature type="domain" description="Sigma-54 factor interaction" evidence="5">
    <location>
        <begin position="139"/>
        <end position="368"/>
    </location>
</feature>
<reference evidence="6 7" key="1">
    <citation type="submission" date="2024-06" db="EMBL/GenBank/DDBJ databases">
        <title>Sorghum-associated microbial communities from plants grown in Nebraska, USA.</title>
        <authorList>
            <person name="Schachtman D."/>
        </authorList>
    </citation>
    <scope>NUCLEOTIDE SEQUENCE [LARGE SCALE GENOMIC DNA]</scope>
    <source>
        <strain evidence="6 7">1757</strain>
    </source>
</reference>
<dbReference type="InterPro" id="IPR009057">
    <property type="entry name" value="Homeodomain-like_sf"/>
</dbReference>
<dbReference type="Pfam" id="PF02954">
    <property type="entry name" value="HTH_8"/>
    <property type="match status" value="1"/>
</dbReference>
<dbReference type="Gene3D" id="1.10.10.60">
    <property type="entry name" value="Homeodomain-like"/>
    <property type="match status" value="1"/>
</dbReference>
<evidence type="ECO:0000256" key="2">
    <source>
        <dbReference type="ARBA" id="ARBA00022840"/>
    </source>
</evidence>
<dbReference type="PANTHER" id="PTHR32071:SF120">
    <property type="entry name" value="TRANSCRIPTIONAL REGULATOR-RELATED"/>
    <property type="match status" value="1"/>
</dbReference>
<dbReference type="SUPFAM" id="SSF46689">
    <property type="entry name" value="Homeodomain-like"/>
    <property type="match status" value="1"/>
</dbReference>
<keyword evidence="3" id="KW-0805">Transcription regulation</keyword>
<organism evidence="6 7">
    <name type="scientific">Rhodanobacter soli</name>
    <dbReference type="NCBI Taxonomy" id="590609"/>
    <lineage>
        <taxon>Bacteria</taxon>
        <taxon>Pseudomonadati</taxon>
        <taxon>Pseudomonadota</taxon>
        <taxon>Gammaproteobacteria</taxon>
        <taxon>Lysobacterales</taxon>
        <taxon>Rhodanobacteraceae</taxon>
        <taxon>Rhodanobacter</taxon>
    </lineage>
</organism>
<keyword evidence="7" id="KW-1185">Reference proteome</keyword>
<dbReference type="Gene3D" id="3.40.50.300">
    <property type="entry name" value="P-loop containing nucleotide triphosphate hydrolases"/>
    <property type="match status" value="1"/>
</dbReference>
<keyword evidence="1" id="KW-0547">Nucleotide-binding</keyword>
<keyword evidence="4" id="KW-0804">Transcription</keyword>
<dbReference type="InterPro" id="IPR058031">
    <property type="entry name" value="AAA_lid_NorR"/>
</dbReference>
<evidence type="ECO:0000256" key="1">
    <source>
        <dbReference type="ARBA" id="ARBA00022741"/>
    </source>
</evidence>
<comment type="caution">
    <text evidence="6">The sequence shown here is derived from an EMBL/GenBank/DDBJ whole genome shotgun (WGS) entry which is preliminary data.</text>
</comment>
<dbReference type="SUPFAM" id="SSF52172">
    <property type="entry name" value="CheY-like"/>
    <property type="match status" value="1"/>
</dbReference>
<dbReference type="Pfam" id="PF20161">
    <property type="entry name" value="VpsR"/>
    <property type="match status" value="1"/>
</dbReference>
<dbReference type="InterPro" id="IPR003593">
    <property type="entry name" value="AAA+_ATPase"/>
</dbReference>
<evidence type="ECO:0000313" key="7">
    <source>
        <dbReference type="Proteomes" id="UP001549251"/>
    </source>
</evidence>
<dbReference type="PROSITE" id="PS50045">
    <property type="entry name" value="SIGMA54_INTERACT_4"/>
    <property type="match status" value="1"/>
</dbReference>
<dbReference type="InterPro" id="IPR045343">
    <property type="entry name" value="VpsR"/>
</dbReference>
<name>A0ABV2PXH4_9GAMM</name>
<dbReference type="CDD" id="cd00009">
    <property type="entry name" value="AAA"/>
    <property type="match status" value="1"/>
</dbReference>
<accession>A0ABV2PXH4</accession>
<dbReference type="SUPFAM" id="SSF52540">
    <property type="entry name" value="P-loop containing nucleoside triphosphate hydrolases"/>
    <property type="match status" value="1"/>
</dbReference>
<sequence length="473" mass="51872">MTDNQIARRCVVWFGQPTDEECACLARAGWRTRIGDAQLRDGVGMRRDDIVVAMADLRRSDADTVQAMAQLMANHPWLPWLALVSQETAANTPEVERILRASVDFFTAPVDMKRLTDTLMECGKGWTLAAKKTDIPGIVAAQSPVMGITVASLRKYAPVDLPVLITGETGSGKEVAARALHALSARRERPFVAINCGALPPNLVQSELFGHERGAFTGANARRIGHFEAACGGTVFLDEIGDLPLDAQTSLLRLLQEGTLVRVGSSQPIKLDVRVLAATHVDLESAVAQGSFREDLYYRLNVLRLHMPALRERGGDIELLAQHFLDAFRLRHPGRARTFSGSARQAMRGFGWPGNVRELLNRVQRAAVVTEGTLISAADLDLLDAPSSVPLRPSLGLTRVSAEREAVLNCLRESRYNISECARRLNVSRVTVYRLCKKHRLELDGLRGNGLPFRAGRPVAGVNATRRPAIQNM</sequence>
<dbReference type="InterPro" id="IPR002078">
    <property type="entry name" value="Sigma_54_int"/>
</dbReference>
<evidence type="ECO:0000256" key="3">
    <source>
        <dbReference type="ARBA" id="ARBA00023015"/>
    </source>
</evidence>
<dbReference type="PANTHER" id="PTHR32071">
    <property type="entry name" value="TRANSCRIPTIONAL REGULATORY PROTEIN"/>
    <property type="match status" value="1"/>
</dbReference>
<evidence type="ECO:0000313" key="6">
    <source>
        <dbReference type="EMBL" id="MET4569745.1"/>
    </source>
</evidence>
<dbReference type="Proteomes" id="UP001549251">
    <property type="component" value="Unassembled WGS sequence"/>
</dbReference>
<evidence type="ECO:0000259" key="5">
    <source>
        <dbReference type="PROSITE" id="PS50045"/>
    </source>
</evidence>
<dbReference type="SMART" id="SM00382">
    <property type="entry name" value="AAA"/>
    <property type="match status" value="1"/>
</dbReference>
<keyword evidence="2" id="KW-0067">ATP-binding</keyword>
<dbReference type="InterPro" id="IPR025944">
    <property type="entry name" value="Sigma_54_int_dom_CS"/>
</dbReference>
<proteinExistence type="predicted"/>
<evidence type="ECO:0000256" key="4">
    <source>
        <dbReference type="ARBA" id="ARBA00023163"/>
    </source>
</evidence>
<protein>
    <submittedName>
        <fullName evidence="6">Two-component system response regulator HydG</fullName>
    </submittedName>
</protein>
<dbReference type="PROSITE" id="PS00688">
    <property type="entry name" value="SIGMA54_INTERACT_3"/>
    <property type="match status" value="1"/>
</dbReference>
<dbReference type="InterPro" id="IPR002197">
    <property type="entry name" value="HTH_Fis"/>
</dbReference>
<dbReference type="RefSeq" id="WP_354549639.1">
    <property type="nucleotide sequence ID" value="NZ_JBEPSD010000001.1"/>
</dbReference>